<dbReference type="EMBL" id="JBHRYJ010000002">
    <property type="protein sequence ID" value="MFC3676284.1"/>
    <property type="molecule type" value="Genomic_DNA"/>
</dbReference>
<feature type="transmembrane region" description="Helical" evidence="5">
    <location>
        <begin position="104"/>
        <end position="126"/>
    </location>
</feature>
<dbReference type="RefSeq" id="WP_379726604.1">
    <property type="nucleotide sequence ID" value="NZ_JBHRYJ010000002.1"/>
</dbReference>
<gene>
    <name evidence="7" type="ORF">ACFOOQ_12065</name>
</gene>
<name>A0ABV7VFY5_9PROT</name>
<accession>A0ABV7VFY5</accession>
<feature type="domain" description="CcmH/CycL/Ccl2/NrfF N-terminal" evidence="6">
    <location>
        <begin position="9"/>
        <end position="152"/>
    </location>
</feature>
<keyword evidence="5" id="KW-1133">Transmembrane helix</keyword>
<protein>
    <recommendedName>
        <fullName evidence="5">Cytochrome c-type biogenesis protein</fullName>
    </recommendedName>
</protein>
<evidence type="ECO:0000256" key="1">
    <source>
        <dbReference type="ARBA" id="ARBA00010342"/>
    </source>
</evidence>
<dbReference type="Pfam" id="PF03918">
    <property type="entry name" value="CcmH"/>
    <property type="match status" value="1"/>
</dbReference>
<keyword evidence="5" id="KW-0812">Transmembrane</keyword>
<evidence type="ECO:0000256" key="3">
    <source>
        <dbReference type="ARBA" id="ARBA00022723"/>
    </source>
</evidence>
<sequence>MLKRLLVILALLLPALPAAAQHMDPVLADPKLEARAHEISREIRCLVCQNQSIEDSNAPLAADLRRIVRERLAAGDSDRAVRDYLVARYGDWVLLKPRFNVQNLLLWLGPALFLLIGGAIVAGLYLRQRRAGAVTAAAPLDAAEQQRLAALLAETAPADDAREAR</sequence>
<keyword evidence="4 5" id="KW-0408">Iron</keyword>
<keyword evidence="2 5" id="KW-0349">Heme</keyword>
<keyword evidence="3 5" id="KW-0479">Metal-binding</keyword>
<comment type="similarity">
    <text evidence="1 5">Belongs to the CcmH/CycL/Ccl2/NrfF family.</text>
</comment>
<proteinExistence type="inferred from homology"/>
<keyword evidence="5" id="KW-0732">Signal</keyword>
<dbReference type="InterPro" id="IPR005616">
    <property type="entry name" value="CcmH/CycL/Ccl2/NrfF_N"/>
</dbReference>
<feature type="signal peptide" evidence="5">
    <location>
        <begin position="1"/>
        <end position="20"/>
    </location>
</feature>
<dbReference type="Proteomes" id="UP001595711">
    <property type="component" value="Unassembled WGS sequence"/>
</dbReference>
<dbReference type="Gene3D" id="1.10.8.640">
    <property type="entry name" value="Cytochrome C biogenesis protein"/>
    <property type="match status" value="1"/>
</dbReference>
<dbReference type="InterPro" id="IPR038297">
    <property type="entry name" value="CcmH/CycL/NrfF/Ccl2_sf"/>
</dbReference>
<dbReference type="CDD" id="cd16378">
    <property type="entry name" value="CcmH_N"/>
    <property type="match status" value="1"/>
</dbReference>
<keyword evidence="8" id="KW-1185">Reference proteome</keyword>
<feature type="chain" id="PRO_5044973422" description="Cytochrome c-type biogenesis protein" evidence="5">
    <location>
        <begin position="21"/>
        <end position="165"/>
    </location>
</feature>
<dbReference type="PANTHER" id="PTHR47601:SF1">
    <property type="entry name" value="CYTOCHROME C-TYPE BIOGENESIS CCMH-LIKE MITOCHONDRIAL PROTEIN"/>
    <property type="match status" value="1"/>
</dbReference>
<evidence type="ECO:0000313" key="7">
    <source>
        <dbReference type="EMBL" id="MFC3676284.1"/>
    </source>
</evidence>
<comment type="caution">
    <text evidence="7">The sequence shown here is derived from an EMBL/GenBank/DDBJ whole genome shotgun (WGS) entry which is preliminary data.</text>
</comment>
<dbReference type="PANTHER" id="PTHR47601">
    <property type="match status" value="1"/>
</dbReference>
<evidence type="ECO:0000313" key="8">
    <source>
        <dbReference type="Proteomes" id="UP001595711"/>
    </source>
</evidence>
<organism evidence="7 8">
    <name type="scientific">Ferrovibrio xuzhouensis</name>
    <dbReference type="NCBI Taxonomy" id="1576914"/>
    <lineage>
        <taxon>Bacteria</taxon>
        <taxon>Pseudomonadati</taxon>
        <taxon>Pseudomonadota</taxon>
        <taxon>Alphaproteobacteria</taxon>
        <taxon>Rhodospirillales</taxon>
        <taxon>Rhodospirillaceae</taxon>
        <taxon>Ferrovibrio</taxon>
    </lineage>
</organism>
<reference evidence="8" key="1">
    <citation type="journal article" date="2019" name="Int. J. Syst. Evol. Microbiol.">
        <title>The Global Catalogue of Microorganisms (GCM) 10K type strain sequencing project: providing services to taxonomists for standard genome sequencing and annotation.</title>
        <authorList>
            <consortium name="The Broad Institute Genomics Platform"/>
            <consortium name="The Broad Institute Genome Sequencing Center for Infectious Disease"/>
            <person name="Wu L."/>
            <person name="Ma J."/>
        </authorList>
    </citation>
    <scope>NUCLEOTIDE SEQUENCE [LARGE SCALE GENOMIC DNA]</scope>
    <source>
        <strain evidence="8">KCTC 42182</strain>
    </source>
</reference>
<evidence type="ECO:0000256" key="2">
    <source>
        <dbReference type="ARBA" id="ARBA00022617"/>
    </source>
</evidence>
<evidence type="ECO:0000256" key="5">
    <source>
        <dbReference type="RuleBase" id="RU364112"/>
    </source>
</evidence>
<evidence type="ECO:0000256" key="4">
    <source>
        <dbReference type="ARBA" id="ARBA00023004"/>
    </source>
</evidence>
<comment type="function">
    <text evidence="5">Possible subunit of a heme lyase.</text>
</comment>
<keyword evidence="5" id="KW-0472">Membrane</keyword>
<evidence type="ECO:0000259" key="6">
    <source>
        <dbReference type="Pfam" id="PF03918"/>
    </source>
</evidence>